<dbReference type="RefSeq" id="WP_341371257.1">
    <property type="nucleotide sequence ID" value="NZ_JBBPCO010000010.1"/>
</dbReference>
<dbReference type="InterPro" id="IPR021969">
    <property type="entry name" value="DUF3579"/>
</dbReference>
<evidence type="ECO:0000313" key="2">
    <source>
        <dbReference type="Proteomes" id="UP001446205"/>
    </source>
</evidence>
<proteinExistence type="predicted"/>
<dbReference type="Proteomes" id="UP001446205">
    <property type="component" value="Unassembled WGS sequence"/>
</dbReference>
<evidence type="ECO:0000313" key="1">
    <source>
        <dbReference type="EMBL" id="MEK8090201.1"/>
    </source>
</evidence>
<comment type="caution">
    <text evidence="1">The sequence shown here is derived from an EMBL/GenBank/DDBJ whole genome shotgun (WGS) entry which is preliminary data.</text>
</comment>
<dbReference type="Pfam" id="PF12112">
    <property type="entry name" value="DUF3579"/>
    <property type="match status" value="1"/>
</dbReference>
<keyword evidence="2" id="KW-1185">Reference proteome</keyword>
<name>A0ABU9D9J1_9PROT</name>
<sequence length="109" mass="12265">MIERNCKILVNGVTNAGKKFRPSDWAERLSESVCWVGADHRIHYSPYVEPLLIEGNAAIRIDPQLREVNPKAFKQIMDFIRDNNLKVLESCAVADLQDEQMPGAQVANG</sequence>
<organism evidence="1 2">
    <name type="scientific">Thermithiobacillus plumbiphilus</name>
    <dbReference type="NCBI Taxonomy" id="1729899"/>
    <lineage>
        <taxon>Bacteria</taxon>
        <taxon>Pseudomonadati</taxon>
        <taxon>Pseudomonadota</taxon>
        <taxon>Acidithiobacillia</taxon>
        <taxon>Acidithiobacillales</taxon>
        <taxon>Thermithiobacillaceae</taxon>
        <taxon>Thermithiobacillus</taxon>
    </lineage>
</organism>
<dbReference type="EMBL" id="JBBPCO010000010">
    <property type="protein sequence ID" value="MEK8090201.1"/>
    <property type="molecule type" value="Genomic_DNA"/>
</dbReference>
<reference evidence="1 2" key="1">
    <citation type="submission" date="2024-04" db="EMBL/GenBank/DDBJ databases">
        <authorList>
            <person name="Abashina T."/>
            <person name="Shaikin A."/>
        </authorList>
    </citation>
    <scope>NUCLEOTIDE SEQUENCE [LARGE SCALE GENOMIC DNA]</scope>
    <source>
        <strain evidence="1 2">AAFK</strain>
    </source>
</reference>
<gene>
    <name evidence="1" type="ORF">WOB96_10555</name>
</gene>
<protein>
    <submittedName>
        <fullName evidence="1">DUF3579 domain-containing protein</fullName>
    </submittedName>
</protein>
<accession>A0ABU9D9J1</accession>
<dbReference type="Gene3D" id="3.30.70.2340">
    <property type="entry name" value="Uncharacterised protein PF12112 family, DUF3579"/>
    <property type="match status" value="1"/>
</dbReference>